<dbReference type="InterPro" id="IPR050339">
    <property type="entry name" value="CC_SR_Kinase"/>
</dbReference>
<keyword evidence="3 16" id="KW-0808">Transferase</keyword>
<dbReference type="GO" id="GO:0005524">
    <property type="term" value="F:ATP binding"/>
    <property type="evidence" value="ECO:0007669"/>
    <property type="project" value="UniProtKB-UniRule"/>
</dbReference>
<feature type="domain" description="RWD" evidence="15">
    <location>
        <begin position="17"/>
        <end position="132"/>
    </location>
</feature>
<comment type="catalytic activity">
    <reaction evidence="8">
        <text>L-threonyl-[protein] + ATP = O-phospho-L-threonyl-[protein] + ADP + H(+)</text>
        <dbReference type="Rhea" id="RHEA:46608"/>
        <dbReference type="Rhea" id="RHEA-COMP:11060"/>
        <dbReference type="Rhea" id="RHEA-COMP:11605"/>
        <dbReference type="ChEBI" id="CHEBI:15378"/>
        <dbReference type="ChEBI" id="CHEBI:30013"/>
        <dbReference type="ChEBI" id="CHEBI:30616"/>
        <dbReference type="ChEBI" id="CHEBI:61977"/>
        <dbReference type="ChEBI" id="CHEBI:456216"/>
        <dbReference type="EC" id="2.7.11.1"/>
    </reaction>
</comment>
<keyword evidence="16" id="KW-0396">Initiation factor</keyword>
<feature type="domain" description="Protein kinase" evidence="14">
    <location>
        <begin position="611"/>
        <end position="992"/>
    </location>
</feature>
<evidence type="ECO:0000256" key="13">
    <source>
        <dbReference type="SAM" id="MobiDB-lite"/>
    </source>
</evidence>
<dbReference type="SUPFAM" id="SSF55681">
    <property type="entry name" value="Class II aaRS and biotin synthetases"/>
    <property type="match status" value="1"/>
</dbReference>
<dbReference type="PIRSF" id="PIRSF000660">
    <property type="entry name" value="Ser/Thr_PK_GCN2"/>
    <property type="match status" value="1"/>
</dbReference>
<feature type="region of interest" description="Disordered" evidence="13">
    <location>
        <begin position="684"/>
        <end position="703"/>
    </location>
</feature>
<dbReference type="GO" id="GO:0009893">
    <property type="term" value="P:positive regulation of metabolic process"/>
    <property type="evidence" value="ECO:0007669"/>
    <property type="project" value="UniProtKB-ARBA"/>
</dbReference>
<feature type="domain" description="Protein kinase" evidence="14">
    <location>
        <begin position="276"/>
        <end position="535"/>
    </location>
</feature>
<evidence type="ECO:0000313" key="16">
    <source>
        <dbReference type="EMBL" id="KAK0555682.1"/>
    </source>
</evidence>
<feature type="compositionally biased region" description="Basic and acidic residues" evidence="13">
    <location>
        <begin position="547"/>
        <end position="559"/>
    </location>
</feature>
<feature type="active site" description="Proton acceptor" evidence="10">
    <location>
        <position position="843"/>
    </location>
</feature>
<dbReference type="CDD" id="cd23823">
    <property type="entry name" value="RWD_GCN2"/>
    <property type="match status" value="1"/>
</dbReference>
<dbReference type="Gene3D" id="3.30.930.10">
    <property type="entry name" value="Bira Bifunctional Protein, Domain 2"/>
    <property type="match status" value="1"/>
</dbReference>
<evidence type="ECO:0000256" key="6">
    <source>
        <dbReference type="ARBA" id="ARBA00022840"/>
    </source>
</evidence>
<comment type="caution">
    <text evidence="16">The sequence shown here is derived from an EMBL/GenBank/DDBJ whole genome shotgun (WGS) entry which is preliminary data.</text>
</comment>
<dbReference type="Gene3D" id="3.10.110.10">
    <property type="entry name" value="Ubiquitin Conjugating Enzyme"/>
    <property type="match status" value="1"/>
</dbReference>
<evidence type="ECO:0000256" key="11">
    <source>
        <dbReference type="PIRSR" id="PIRSR000660-2"/>
    </source>
</evidence>
<proteinExistence type="inferred from homology"/>
<dbReference type="PROSITE" id="PS00108">
    <property type="entry name" value="PROTEIN_KINASE_ST"/>
    <property type="match status" value="1"/>
</dbReference>
<evidence type="ECO:0000256" key="7">
    <source>
        <dbReference type="ARBA" id="ARBA00037982"/>
    </source>
</evidence>
<dbReference type="Pfam" id="PF00069">
    <property type="entry name" value="Pkinase"/>
    <property type="match status" value="3"/>
</dbReference>
<dbReference type="FunFam" id="3.10.110.10:FF:000050">
    <property type="entry name" value="eIF-2-alpha kinase GCN2"/>
    <property type="match status" value="1"/>
</dbReference>
<feature type="compositionally biased region" description="Polar residues" evidence="13">
    <location>
        <begin position="765"/>
        <end position="785"/>
    </location>
</feature>
<feature type="compositionally biased region" description="Basic and acidic residues" evidence="13">
    <location>
        <begin position="571"/>
        <end position="580"/>
    </location>
</feature>
<evidence type="ECO:0000256" key="12">
    <source>
        <dbReference type="PROSITE-ProRule" id="PRU10141"/>
    </source>
</evidence>
<keyword evidence="6 11" id="KW-0067">ATP-binding</keyword>
<evidence type="ECO:0000256" key="8">
    <source>
        <dbReference type="ARBA" id="ARBA00047899"/>
    </source>
</evidence>
<dbReference type="EC" id="2.7.11.1" evidence="1"/>
<evidence type="ECO:0000313" key="17">
    <source>
        <dbReference type="Proteomes" id="UP001176517"/>
    </source>
</evidence>
<keyword evidence="16" id="KW-0648">Protein biosynthesis</keyword>
<feature type="binding site" evidence="11">
    <location>
        <begin position="617"/>
        <end position="625"/>
    </location>
    <ligand>
        <name>ATP</name>
        <dbReference type="ChEBI" id="CHEBI:30616"/>
    </ligand>
</feature>
<dbReference type="Gene3D" id="1.10.510.10">
    <property type="entry name" value="Transferase(Phosphotransferase) domain 1"/>
    <property type="match status" value="2"/>
</dbReference>
<dbReference type="GO" id="GO:0003743">
    <property type="term" value="F:translation initiation factor activity"/>
    <property type="evidence" value="ECO:0007669"/>
    <property type="project" value="UniProtKB-KW"/>
</dbReference>
<evidence type="ECO:0000256" key="10">
    <source>
        <dbReference type="PIRSR" id="PIRSR000660-1"/>
    </source>
</evidence>
<evidence type="ECO:0000256" key="5">
    <source>
        <dbReference type="ARBA" id="ARBA00022777"/>
    </source>
</evidence>
<evidence type="ECO:0000256" key="3">
    <source>
        <dbReference type="ARBA" id="ARBA00022679"/>
    </source>
</evidence>
<dbReference type="InterPro" id="IPR036621">
    <property type="entry name" value="Anticodon-bd_dom_sf"/>
</dbReference>
<dbReference type="PROSITE" id="PS50908">
    <property type="entry name" value="RWD"/>
    <property type="match status" value="1"/>
</dbReference>
<dbReference type="Gene3D" id="3.40.50.800">
    <property type="entry name" value="Anticodon-binding domain"/>
    <property type="match status" value="1"/>
</dbReference>
<dbReference type="SUPFAM" id="SSF56112">
    <property type="entry name" value="Protein kinase-like (PK-like)"/>
    <property type="match status" value="2"/>
</dbReference>
<sequence length="1678" mass="187765">MSKRLPPPEELADIQAQEIEALTAILGDDFRIESSASPWKNVKASKELRIALKDDQEQETAQKKSLGLRIHLPATYPFAAPNVKYENFDPRRVPVKSLAELDRLLQKEAQARLGTEMIWDLVTLAQEYLDQLRQAKQRDQAVIDVSLEEEQKQRQKEAEKSSEQAERKRRTDEEAAAALVDAARAEKLKRDIELTTARHTEVLREEKRRVRMANQPLVNETSKDLPSPTHAGDARTITFIDPIQSQGENWSGVRLGPALEQAELCTRYLAEPLSLRHASITAPTGATGPSWLVEQYLISSEHFQSSSGRKILEEIEAEVEKVRNVNDPNLVNVLASSLSRLATANDGSHGKTWRLAVVLERMLHSSVSDLLQQVDTLPWTRVQTYLFGLLAGLQALHSKGLVHKAVNTRSIQICSGAQGPLAAKLRNCCYLRRLLDVNQTHPFVEAVSSDDDLPRPWLAPEAVDRPKHYTQKRDIWELATCTTQMLCGVDTFDRYKSPEILLNDVAREFLRYMFDRSPRQRPSADAATKRLNELVALAKDMPLDDRTVMKKAPSGDRLTRSKRPTSPLYPHNDRQQRGAREPTLTRPGAFWQLRQTAYQETATYSRYRADFEEIKFLGKGAYGSVVKAKNRLDGNMYAIKRIKLSNSSENDERTLREITALSRLSHAHIVRYVTCWIESELPRSAATDTEESEVTSSLSKNQKSMHEEIDLNFGFNDDDFLSRGHQAYSASYPDIQFKNDSDDESSSEDDSDDESEDDDTASESGHPSSKAQRVESSLASDQTPTREAARPTRWLHIQMELVDSGTLKDAIDKGLSVDDAWRYFRQLLEALAHISALGIIHRDIKPANIMVTPSGDVKLGDFGLATTHQQIPDTEAGTADIVDGTELTSDVVGTNLYIAPEIFKGLGKGKGDKVDMYSLGIVFFEMLASQRVYTTGMERVAVLKELRTEKVPFPEQWPGEELSIQSTILRSLLDHNEDARPTAAGLLKSDLLPPKLEDDYIEECLRLMSNPTSAYHHRLLAELFATNTATNDEVREFTFNVGAENDAHQPLLNVVVEKLRVLFERHGAVSLKTPLLMPPNDMYADRKPVQLLDRTGKIVQLPYDLMVAFAKVCARSQMSRFKRYEISPVFRENVIAGSQPRSVLEVDFDIISPDKNRMAEAEVMSLVGQLIDEFPGLSTDKWGFYVNHGEILDILLDRIPDKHRPALLSAVAGLGWKRTNAAARKKLAQLPLARSVLDEIEAASIPGDLKEVQQRLERLIPVDHRNRMANALQQLNEVMELARKFGVQHGIFVAPMMVQGSAYYKGEAFFRVSKVDKPKDVLATGGRYDWLIQHVANPASNVTLPHGVGVQISADVIALSLGQYQKRNLEKMISRPVEEERSFGLYTPRRADVYVASGENMADAKIEIVRMLWAHGISADLAYDDMLNESAEVMASTCRSEGISFLVLMPHPNKLKVRNILRRTEQEVGRHELCSWLATEIARQRATDLVHGAQGHSGASLLQGPGTAPVDGMTPSFPALMASSSANTSAGGMLTSSTGLTSHLNPSAGQGFDFEIVLPDRDKRPGQRRDKDRERILRGSSAKALQEKAARETTRIAEELLYGNTSILVVDMSLPTLQRFASACQLAEDKVFMDLMAGATEDKEYLRKCRRAVEDMEIKPGQIRMLYSSRVEKGVLLV</sequence>
<feature type="binding site" evidence="11 12">
    <location>
        <position position="640"/>
    </location>
    <ligand>
        <name>ATP</name>
        <dbReference type="ChEBI" id="CHEBI:30616"/>
    </ligand>
</feature>
<feature type="region of interest" description="Disordered" evidence="13">
    <location>
        <begin position="547"/>
        <end position="586"/>
    </location>
</feature>
<dbReference type="InterPro" id="IPR041715">
    <property type="entry name" value="HisRS-like_core"/>
</dbReference>
<dbReference type="SUPFAM" id="SSF52954">
    <property type="entry name" value="Class II aaRS ABD-related"/>
    <property type="match status" value="1"/>
</dbReference>
<evidence type="ECO:0000259" key="15">
    <source>
        <dbReference type="PROSITE" id="PS50908"/>
    </source>
</evidence>
<evidence type="ECO:0000256" key="9">
    <source>
        <dbReference type="ARBA" id="ARBA00048679"/>
    </source>
</evidence>
<dbReference type="GO" id="GO:0004694">
    <property type="term" value="F:eukaryotic translation initiation factor 2alpha kinase activity"/>
    <property type="evidence" value="ECO:0007669"/>
    <property type="project" value="InterPro"/>
</dbReference>
<gene>
    <name evidence="16" type="primary">GCN2</name>
    <name evidence="16" type="ORF">OC846_001647</name>
</gene>
<dbReference type="EMBL" id="JAPDMZ010000025">
    <property type="protein sequence ID" value="KAK0555682.1"/>
    <property type="molecule type" value="Genomic_DNA"/>
</dbReference>
<dbReference type="Proteomes" id="UP001176517">
    <property type="component" value="Unassembled WGS sequence"/>
</dbReference>
<dbReference type="InterPro" id="IPR016255">
    <property type="entry name" value="Gcn2"/>
</dbReference>
<dbReference type="Pfam" id="PF05773">
    <property type="entry name" value="RWD"/>
    <property type="match status" value="1"/>
</dbReference>
<comment type="catalytic activity">
    <reaction evidence="9">
        <text>L-seryl-[protein] + ATP = O-phospho-L-seryl-[protein] + ADP + H(+)</text>
        <dbReference type="Rhea" id="RHEA:17989"/>
        <dbReference type="Rhea" id="RHEA-COMP:9863"/>
        <dbReference type="Rhea" id="RHEA-COMP:11604"/>
        <dbReference type="ChEBI" id="CHEBI:15378"/>
        <dbReference type="ChEBI" id="CHEBI:29999"/>
        <dbReference type="ChEBI" id="CHEBI:30616"/>
        <dbReference type="ChEBI" id="CHEBI:83421"/>
        <dbReference type="ChEBI" id="CHEBI:456216"/>
        <dbReference type="EC" id="2.7.11.1"/>
    </reaction>
</comment>
<reference evidence="16" key="1">
    <citation type="journal article" date="2023" name="PhytoFront">
        <title>Draft Genome Resources of Seven Strains of Tilletia horrida, Causal Agent of Kernel Smut of Rice.</title>
        <authorList>
            <person name="Khanal S."/>
            <person name="Antony Babu S."/>
            <person name="Zhou X.G."/>
        </authorList>
    </citation>
    <scope>NUCLEOTIDE SEQUENCE</scope>
    <source>
        <strain evidence="16">TX6</strain>
    </source>
</reference>
<dbReference type="GO" id="GO:0000077">
    <property type="term" value="P:DNA damage checkpoint signaling"/>
    <property type="evidence" value="ECO:0007669"/>
    <property type="project" value="InterPro"/>
</dbReference>
<dbReference type="InterPro" id="IPR045864">
    <property type="entry name" value="aa-tRNA-synth_II/BPL/LPL"/>
</dbReference>
<feature type="compositionally biased region" description="Basic and acidic residues" evidence="13">
    <location>
        <begin position="150"/>
        <end position="173"/>
    </location>
</feature>
<dbReference type="InterPro" id="IPR008271">
    <property type="entry name" value="Ser/Thr_kinase_AS"/>
</dbReference>
<feature type="compositionally biased region" description="Acidic residues" evidence="13">
    <location>
        <begin position="741"/>
        <end position="761"/>
    </location>
</feature>
<keyword evidence="2" id="KW-0723">Serine/threonine-protein kinase</keyword>
<protein>
    <recommendedName>
        <fullName evidence="1">non-specific serine/threonine protein kinase</fullName>
        <ecNumber evidence="1">2.7.11.1</ecNumber>
    </recommendedName>
</protein>
<dbReference type="InterPro" id="IPR011009">
    <property type="entry name" value="Kinase-like_dom_sf"/>
</dbReference>
<dbReference type="PANTHER" id="PTHR11042:SF136">
    <property type="entry name" value="EIF-2-ALPHA KINASE GCN2"/>
    <property type="match status" value="1"/>
</dbReference>
<evidence type="ECO:0000256" key="1">
    <source>
        <dbReference type="ARBA" id="ARBA00012513"/>
    </source>
</evidence>
<dbReference type="InterPro" id="IPR006575">
    <property type="entry name" value="RWD_dom"/>
</dbReference>
<feature type="region of interest" description="Disordered" evidence="13">
    <location>
        <begin position="731"/>
        <end position="792"/>
    </location>
</feature>
<dbReference type="GO" id="GO:0005829">
    <property type="term" value="C:cytosol"/>
    <property type="evidence" value="ECO:0007669"/>
    <property type="project" value="TreeGrafter"/>
</dbReference>
<feature type="region of interest" description="Disordered" evidence="13">
    <location>
        <begin position="150"/>
        <end position="174"/>
    </location>
</feature>
<evidence type="ECO:0000256" key="2">
    <source>
        <dbReference type="ARBA" id="ARBA00022527"/>
    </source>
</evidence>
<dbReference type="InterPro" id="IPR000719">
    <property type="entry name" value="Prot_kinase_dom"/>
</dbReference>
<dbReference type="SMART" id="SM00220">
    <property type="entry name" value="S_TKc"/>
    <property type="match status" value="1"/>
</dbReference>
<dbReference type="Pfam" id="PF13393">
    <property type="entry name" value="tRNA-synt_His"/>
    <property type="match status" value="1"/>
</dbReference>
<dbReference type="PANTHER" id="PTHR11042">
    <property type="entry name" value="EUKARYOTIC TRANSLATION INITIATION FACTOR 2-ALPHA KINASE EIF2-ALPHA KINASE -RELATED"/>
    <property type="match status" value="1"/>
</dbReference>
<organism evidence="16 17">
    <name type="scientific">Tilletia horrida</name>
    <dbReference type="NCBI Taxonomy" id="155126"/>
    <lineage>
        <taxon>Eukaryota</taxon>
        <taxon>Fungi</taxon>
        <taxon>Dikarya</taxon>
        <taxon>Basidiomycota</taxon>
        <taxon>Ustilaginomycotina</taxon>
        <taxon>Exobasidiomycetes</taxon>
        <taxon>Tilletiales</taxon>
        <taxon>Tilletiaceae</taxon>
        <taxon>Tilletia</taxon>
    </lineage>
</organism>
<dbReference type="InterPro" id="IPR016135">
    <property type="entry name" value="UBQ-conjugating_enzyme/RWD"/>
</dbReference>
<dbReference type="Pfam" id="PF12745">
    <property type="entry name" value="HGTP_anticodon2"/>
    <property type="match status" value="1"/>
</dbReference>
<keyword evidence="17" id="KW-1185">Reference proteome</keyword>
<dbReference type="InterPro" id="IPR017441">
    <property type="entry name" value="Protein_kinase_ATP_BS"/>
</dbReference>
<keyword evidence="4 11" id="KW-0547">Nucleotide-binding</keyword>
<accession>A0AAN6GTF4</accession>
<dbReference type="GO" id="GO:1990625">
    <property type="term" value="P:negative regulation of cytoplasmic translational initiation in response to stress"/>
    <property type="evidence" value="ECO:0007669"/>
    <property type="project" value="TreeGrafter"/>
</dbReference>
<dbReference type="PROSITE" id="PS50011">
    <property type="entry name" value="PROTEIN_KINASE_DOM"/>
    <property type="match status" value="2"/>
</dbReference>
<name>A0AAN6GTF4_9BASI</name>
<dbReference type="GO" id="GO:0005634">
    <property type="term" value="C:nucleus"/>
    <property type="evidence" value="ECO:0007669"/>
    <property type="project" value="TreeGrafter"/>
</dbReference>
<comment type="similarity">
    <text evidence="7">Belongs to the protein kinase superfamily. Ser/Thr protein kinase family. GCN2 subfamily.</text>
</comment>
<keyword evidence="5 16" id="KW-0418">Kinase</keyword>
<evidence type="ECO:0000256" key="4">
    <source>
        <dbReference type="ARBA" id="ARBA00022741"/>
    </source>
</evidence>
<dbReference type="Gene3D" id="3.30.200.20">
    <property type="entry name" value="Phosphorylase Kinase, domain 1"/>
    <property type="match status" value="1"/>
</dbReference>
<dbReference type="PROSITE" id="PS00107">
    <property type="entry name" value="PROTEIN_KINASE_ATP"/>
    <property type="match status" value="1"/>
</dbReference>
<dbReference type="SMART" id="SM00591">
    <property type="entry name" value="RWD"/>
    <property type="match status" value="1"/>
</dbReference>
<dbReference type="InterPro" id="IPR024435">
    <property type="entry name" value="HisRS-related_dom"/>
</dbReference>
<evidence type="ECO:0000259" key="14">
    <source>
        <dbReference type="PROSITE" id="PS50011"/>
    </source>
</evidence>
<dbReference type="SUPFAM" id="SSF54495">
    <property type="entry name" value="UBC-like"/>
    <property type="match status" value="1"/>
</dbReference>